<dbReference type="Pfam" id="PF00132">
    <property type="entry name" value="Hexapep"/>
    <property type="match status" value="3"/>
</dbReference>
<evidence type="ECO:0000256" key="7">
    <source>
        <dbReference type="ARBA" id="ARBA00023315"/>
    </source>
</evidence>
<keyword evidence="2" id="KW-0028">Amino-acid biosynthesis</keyword>
<keyword evidence="5" id="KW-0220">Diaminopimelate biosynthesis</keyword>
<dbReference type="SUPFAM" id="SSF51161">
    <property type="entry name" value="Trimeric LpxA-like enzymes"/>
    <property type="match status" value="1"/>
</dbReference>
<evidence type="ECO:0000256" key="4">
    <source>
        <dbReference type="ARBA" id="ARBA00022737"/>
    </source>
</evidence>
<evidence type="ECO:0000256" key="5">
    <source>
        <dbReference type="ARBA" id="ARBA00022915"/>
    </source>
</evidence>
<dbReference type="InterPro" id="IPR050179">
    <property type="entry name" value="Trans_hexapeptide_repeat"/>
</dbReference>
<proteinExistence type="inferred from homology"/>
<evidence type="ECO:0000256" key="1">
    <source>
        <dbReference type="ARBA" id="ARBA00007274"/>
    </source>
</evidence>
<keyword evidence="3" id="KW-0808">Transferase</keyword>
<name>A0ABT2PIQ3_9BURK</name>
<organism evidence="8 9">
    <name type="scientific">Acidovorax bellezanensis</name>
    <dbReference type="NCBI Taxonomy" id="2976702"/>
    <lineage>
        <taxon>Bacteria</taxon>
        <taxon>Pseudomonadati</taxon>
        <taxon>Pseudomonadota</taxon>
        <taxon>Betaproteobacteria</taxon>
        <taxon>Burkholderiales</taxon>
        <taxon>Comamonadaceae</taxon>
        <taxon>Acidovorax</taxon>
    </lineage>
</organism>
<protein>
    <recommendedName>
        <fullName evidence="10">Transferase</fullName>
    </recommendedName>
</protein>
<keyword evidence="4" id="KW-0677">Repeat</keyword>
<keyword evidence="9" id="KW-1185">Reference proteome</keyword>
<evidence type="ECO:0000313" key="9">
    <source>
        <dbReference type="Proteomes" id="UP001525968"/>
    </source>
</evidence>
<dbReference type="InterPro" id="IPR001451">
    <property type="entry name" value="Hexapep"/>
</dbReference>
<evidence type="ECO:0000256" key="2">
    <source>
        <dbReference type="ARBA" id="ARBA00022605"/>
    </source>
</evidence>
<keyword evidence="7" id="KW-0012">Acyltransferase</keyword>
<gene>
    <name evidence="8" type="ORF">N0K08_06980</name>
</gene>
<dbReference type="EMBL" id="JAODYH010000003">
    <property type="protein sequence ID" value="MCT9810369.1"/>
    <property type="molecule type" value="Genomic_DNA"/>
</dbReference>
<comment type="caution">
    <text evidence="8">The sequence shown here is derived from an EMBL/GenBank/DDBJ whole genome shotgun (WGS) entry which is preliminary data.</text>
</comment>
<dbReference type="PROSITE" id="PS00101">
    <property type="entry name" value="HEXAPEP_TRANSFERASES"/>
    <property type="match status" value="1"/>
</dbReference>
<dbReference type="Gene3D" id="2.160.10.10">
    <property type="entry name" value="Hexapeptide repeat proteins"/>
    <property type="match status" value="2"/>
</dbReference>
<dbReference type="PANTHER" id="PTHR43300:SF10">
    <property type="entry name" value="2,3,4,5-TETRAHYDROPYRIDINE-2,6-DICARBOXYLATE N-ACETYLTRANSFERASE"/>
    <property type="match status" value="1"/>
</dbReference>
<evidence type="ECO:0000256" key="6">
    <source>
        <dbReference type="ARBA" id="ARBA00023154"/>
    </source>
</evidence>
<dbReference type="InterPro" id="IPR011004">
    <property type="entry name" value="Trimer_LpxA-like_sf"/>
</dbReference>
<dbReference type="Proteomes" id="UP001525968">
    <property type="component" value="Unassembled WGS sequence"/>
</dbReference>
<comment type="similarity">
    <text evidence="1">Belongs to the transferase hexapeptide repeat family.</text>
</comment>
<evidence type="ECO:0008006" key="10">
    <source>
        <dbReference type="Google" id="ProtNLM"/>
    </source>
</evidence>
<evidence type="ECO:0000313" key="8">
    <source>
        <dbReference type="EMBL" id="MCT9810369.1"/>
    </source>
</evidence>
<dbReference type="PANTHER" id="PTHR43300">
    <property type="entry name" value="ACETYLTRANSFERASE"/>
    <property type="match status" value="1"/>
</dbReference>
<dbReference type="InterPro" id="IPR018357">
    <property type="entry name" value="Hexapep_transf_CS"/>
</dbReference>
<sequence>MIDSTAIISPDAVIGEGVSIAPYCVIGNAVIGNNCVLHPHVVIADGVRLEDGVEVFPGAFLGKEPKGAGALARKPEFEKKLVVGPGCSIGPHAVIFYDVEIGAGTLVGDGASIREKCRIGASCILSRYVTVNYNTTVGDGTKIMDNTHITGNAVIGRNVFISVLVGTANDNLIRAGYADHIVGPVIEDDVVIGLGASILPNVVIGQGATVAAAAVVTRNVAAHTLVAGTPARFVRNLVTDES</sequence>
<accession>A0ABT2PIQ3</accession>
<dbReference type="RefSeq" id="WP_261499379.1">
    <property type="nucleotide sequence ID" value="NZ_JAODYH010000003.1"/>
</dbReference>
<reference evidence="8 9" key="1">
    <citation type="submission" date="2022-09" db="EMBL/GenBank/DDBJ databases">
        <title>Draft genome of isolate Be4.</title>
        <authorList>
            <person name="Sanchez-Castro I."/>
            <person name="Martinez-Rodriguez P."/>
            <person name="Descostes M."/>
            <person name="Merroun M."/>
        </authorList>
    </citation>
    <scope>NUCLEOTIDE SEQUENCE [LARGE SCALE GENOMIC DNA]</scope>
    <source>
        <strain evidence="8 9">Be4</strain>
    </source>
</reference>
<keyword evidence="6" id="KW-0457">Lysine biosynthesis</keyword>
<evidence type="ECO:0000256" key="3">
    <source>
        <dbReference type="ARBA" id="ARBA00022679"/>
    </source>
</evidence>